<accession>A0A5C6AXY5</accession>
<dbReference type="EMBL" id="SJPN01000003">
    <property type="protein sequence ID" value="TWU04317.1"/>
    <property type="molecule type" value="Genomic_DNA"/>
</dbReference>
<evidence type="ECO:0000313" key="1">
    <source>
        <dbReference type="EMBL" id="TWU04317.1"/>
    </source>
</evidence>
<comment type="caution">
    <text evidence="1">The sequence shown here is derived from an EMBL/GenBank/DDBJ whole genome shotgun (WGS) entry which is preliminary data.</text>
</comment>
<name>A0A5C6AXY5_9BACT</name>
<dbReference type="Proteomes" id="UP000320176">
    <property type="component" value="Unassembled WGS sequence"/>
</dbReference>
<dbReference type="AlphaFoldDB" id="A0A5C6AXY5"/>
<proteinExistence type="predicted"/>
<reference evidence="1 2" key="1">
    <citation type="submission" date="2019-02" db="EMBL/GenBank/DDBJ databases">
        <title>Deep-cultivation of Planctomycetes and their phenomic and genomic characterization uncovers novel biology.</title>
        <authorList>
            <person name="Wiegand S."/>
            <person name="Jogler M."/>
            <person name="Boedeker C."/>
            <person name="Pinto D."/>
            <person name="Vollmers J."/>
            <person name="Rivas-Marin E."/>
            <person name="Kohn T."/>
            <person name="Peeters S.H."/>
            <person name="Heuer A."/>
            <person name="Rast P."/>
            <person name="Oberbeckmann S."/>
            <person name="Bunk B."/>
            <person name="Jeske O."/>
            <person name="Meyerdierks A."/>
            <person name="Storesund J.E."/>
            <person name="Kallscheuer N."/>
            <person name="Luecker S."/>
            <person name="Lage O.M."/>
            <person name="Pohl T."/>
            <person name="Merkel B.J."/>
            <person name="Hornburger P."/>
            <person name="Mueller R.-W."/>
            <person name="Bruemmer F."/>
            <person name="Labrenz M."/>
            <person name="Spormann A.M."/>
            <person name="Op Den Camp H."/>
            <person name="Overmann J."/>
            <person name="Amann R."/>
            <person name="Jetten M.S.M."/>
            <person name="Mascher T."/>
            <person name="Medema M.H."/>
            <person name="Devos D.P."/>
            <person name="Kaster A.-K."/>
            <person name="Ovreas L."/>
            <person name="Rohde M."/>
            <person name="Galperin M.Y."/>
            <person name="Jogler C."/>
        </authorList>
    </citation>
    <scope>NUCLEOTIDE SEQUENCE [LARGE SCALE GENOMIC DNA]</scope>
    <source>
        <strain evidence="1 2">Pla52n</strain>
    </source>
</reference>
<gene>
    <name evidence="1" type="ORF">Pla52n_23570</name>
</gene>
<protein>
    <submittedName>
        <fullName evidence="1">Uncharacterized protein</fullName>
    </submittedName>
</protein>
<evidence type="ECO:0000313" key="2">
    <source>
        <dbReference type="Proteomes" id="UP000320176"/>
    </source>
</evidence>
<keyword evidence="2" id="KW-1185">Reference proteome</keyword>
<sequence length="172" mass="19085">MAKLGQKESYPNSVELLLWNQAWSDDDLVNFFEYVFTKFPLVTEAGRKLGVSGKGWGRFLATEKFPVALKRRGPSTLRCVIFRELEPLLDMRLDRDALECGRINIAGKGFAGVRLCIGFLVVVCPQSMLPVVATAATRHVVARRGGTRLGTGHSVAVSGRVLRPLWRLRSTV</sequence>
<organism evidence="1 2">
    <name type="scientific">Stieleria varia</name>
    <dbReference type="NCBI Taxonomy" id="2528005"/>
    <lineage>
        <taxon>Bacteria</taxon>
        <taxon>Pseudomonadati</taxon>
        <taxon>Planctomycetota</taxon>
        <taxon>Planctomycetia</taxon>
        <taxon>Pirellulales</taxon>
        <taxon>Pirellulaceae</taxon>
        <taxon>Stieleria</taxon>
    </lineage>
</organism>